<sequence>MLLRVFHALLETECVQWAVKGGWECGVMETDNVNDVVRVMYSALSLTFTDTKPAALGQQTVSAWSGLQTSSPAGLRADVSCTYTIYIASLSTFPHPLLLFAGHVRVREEWGVGGDRLNAAQDVSGTQTITAPDSESFE</sequence>
<evidence type="ECO:0000313" key="2">
    <source>
        <dbReference type="Proteomes" id="UP001519460"/>
    </source>
</evidence>
<dbReference type="AlphaFoldDB" id="A0ABD0KJ65"/>
<dbReference type="EMBL" id="JACVVK020000169">
    <property type="protein sequence ID" value="KAK7487153.1"/>
    <property type="molecule type" value="Genomic_DNA"/>
</dbReference>
<reference evidence="1 2" key="1">
    <citation type="journal article" date="2023" name="Sci. Data">
        <title>Genome assembly of the Korean intertidal mud-creeper Batillaria attramentaria.</title>
        <authorList>
            <person name="Patra A.K."/>
            <person name="Ho P.T."/>
            <person name="Jun S."/>
            <person name="Lee S.J."/>
            <person name="Kim Y."/>
            <person name="Won Y.J."/>
        </authorList>
    </citation>
    <scope>NUCLEOTIDE SEQUENCE [LARGE SCALE GENOMIC DNA]</scope>
    <source>
        <strain evidence="1">Wonlab-2016</strain>
    </source>
</reference>
<evidence type="ECO:0000313" key="1">
    <source>
        <dbReference type="EMBL" id="KAK7487153.1"/>
    </source>
</evidence>
<gene>
    <name evidence="1" type="ORF">BaRGS_00021648</name>
</gene>
<comment type="caution">
    <text evidence="1">The sequence shown here is derived from an EMBL/GenBank/DDBJ whole genome shotgun (WGS) entry which is preliminary data.</text>
</comment>
<keyword evidence="2" id="KW-1185">Reference proteome</keyword>
<proteinExistence type="predicted"/>
<name>A0ABD0KJ65_9CAEN</name>
<dbReference type="Proteomes" id="UP001519460">
    <property type="component" value="Unassembled WGS sequence"/>
</dbReference>
<protein>
    <submittedName>
        <fullName evidence="1">Uncharacterized protein</fullName>
    </submittedName>
</protein>
<accession>A0ABD0KJ65</accession>
<organism evidence="1 2">
    <name type="scientific">Batillaria attramentaria</name>
    <dbReference type="NCBI Taxonomy" id="370345"/>
    <lineage>
        <taxon>Eukaryota</taxon>
        <taxon>Metazoa</taxon>
        <taxon>Spiralia</taxon>
        <taxon>Lophotrochozoa</taxon>
        <taxon>Mollusca</taxon>
        <taxon>Gastropoda</taxon>
        <taxon>Caenogastropoda</taxon>
        <taxon>Sorbeoconcha</taxon>
        <taxon>Cerithioidea</taxon>
        <taxon>Batillariidae</taxon>
        <taxon>Batillaria</taxon>
    </lineage>
</organism>
<feature type="non-terminal residue" evidence="1">
    <location>
        <position position="138"/>
    </location>
</feature>